<dbReference type="AlphaFoldDB" id="A0A0C3A0X9"/>
<proteinExistence type="predicted"/>
<dbReference type="InParanoid" id="A0A0C3A0X9"/>
<organism evidence="2 3">
    <name type="scientific">Scleroderma citrinum Foug A</name>
    <dbReference type="NCBI Taxonomy" id="1036808"/>
    <lineage>
        <taxon>Eukaryota</taxon>
        <taxon>Fungi</taxon>
        <taxon>Dikarya</taxon>
        <taxon>Basidiomycota</taxon>
        <taxon>Agaricomycotina</taxon>
        <taxon>Agaricomycetes</taxon>
        <taxon>Agaricomycetidae</taxon>
        <taxon>Boletales</taxon>
        <taxon>Sclerodermatineae</taxon>
        <taxon>Sclerodermataceae</taxon>
        <taxon>Scleroderma</taxon>
    </lineage>
</organism>
<reference evidence="3" key="2">
    <citation type="submission" date="2015-01" db="EMBL/GenBank/DDBJ databases">
        <title>Evolutionary Origins and Diversification of the Mycorrhizal Mutualists.</title>
        <authorList>
            <consortium name="DOE Joint Genome Institute"/>
            <consortium name="Mycorrhizal Genomics Consortium"/>
            <person name="Kohler A."/>
            <person name="Kuo A."/>
            <person name="Nagy L.G."/>
            <person name="Floudas D."/>
            <person name="Copeland A."/>
            <person name="Barry K.W."/>
            <person name="Cichocki N."/>
            <person name="Veneault-Fourrey C."/>
            <person name="LaButti K."/>
            <person name="Lindquist E.A."/>
            <person name="Lipzen A."/>
            <person name="Lundell T."/>
            <person name="Morin E."/>
            <person name="Murat C."/>
            <person name="Riley R."/>
            <person name="Ohm R."/>
            <person name="Sun H."/>
            <person name="Tunlid A."/>
            <person name="Henrissat B."/>
            <person name="Grigoriev I.V."/>
            <person name="Hibbett D.S."/>
            <person name="Martin F."/>
        </authorList>
    </citation>
    <scope>NUCLEOTIDE SEQUENCE [LARGE SCALE GENOMIC DNA]</scope>
    <source>
        <strain evidence="3">Foug A</strain>
    </source>
</reference>
<dbReference type="HOGENOM" id="CLU_1769218_0_0_1"/>
<keyword evidence="3" id="KW-1185">Reference proteome</keyword>
<reference evidence="2 3" key="1">
    <citation type="submission" date="2014-04" db="EMBL/GenBank/DDBJ databases">
        <authorList>
            <consortium name="DOE Joint Genome Institute"/>
            <person name="Kuo A."/>
            <person name="Kohler A."/>
            <person name="Nagy L.G."/>
            <person name="Floudas D."/>
            <person name="Copeland A."/>
            <person name="Barry K.W."/>
            <person name="Cichocki N."/>
            <person name="Veneault-Fourrey C."/>
            <person name="LaButti K."/>
            <person name="Lindquist E.A."/>
            <person name="Lipzen A."/>
            <person name="Lundell T."/>
            <person name="Morin E."/>
            <person name="Murat C."/>
            <person name="Sun H."/>
            <person name="Tunlid A."/>
            <person name="Henrissat B."/>
            <person name="Grigoriev I.V."/>
            <person name="Hibbett D.S."/>
            <person name="Martin F."/>
            <person name="Nordberg H.P."/>
            <person name="Cantor M.N."/>
            <person name="Hua S.X."/>
        </authorList>
    </citation>
    <scope>NUCLEOTIDE SEQUENCE [LARGE SCALE GENOMIC DNA]</scope>
    <source>
        <strain evidence="2 3">Foug A</strain>
    </source>
</reference>
<dbReference type="EMBL" id="KN822087">
    <property type="protein sequence ID" value="KIM58337.1"/>
    <property type="molecule type" value="Genomic_DNA"/>
</dbReference>
<sequence length="147" mass="16757">MHFGVRDASVARSGNMEGKDKKAPSVRIEALNRKKDLLFLFPISDMIIFVRNTVSTCYQLSTVHDRTQGDAIWSAEIKFMYSQNYLVNSYFNPLDKFGSKFTTTQQLTLTLPPNVHISTQSTAVFRSYHHDQSTFTSAAYVVLMTKF</sequence>
<feature type="region of interest" description="Disordered" evidence="1">
    <location>
        <begin position="1"/>
        <end position="23"/>
    </location>
</feature>
<evidence type="ECO:0000313" key="2">
    <source>
        <dbReference type="EMBL" id="KIM58337.1"/>
    </source>
</evidence>
<evidence type="ECO:0000313" key="3">
    <source>
        <dbReference type="Proteomes" id="UP000053989"/>
    </source>
</evidence>
<evidence type="ECO:0000256" key="1">
    <source>
        <dbReference type="SAM" id="MobiDB-lite"/>
    </source>
</evidence>
<gene>
    <name evidence="2" type="ORF">SCLCIDRAFT_28123</name>
</gene>
<name>A0A0C3A0X9_9AGAM</name>
<dbReference type="Proteomes" id="UP000053989">
    <property type="component" value="Unassembled WGS sequence"/>
</dbReference>
<accession>A0A0C3A0X9</accession>
<protein>
    <submittedName>
        <fullName evidence="2">Uncharacterized protein</fullName>
    </submittedName>
</protein>